<keyword evidence="2" id="KW-1185">Reference proteome</keyword>
<sequence length="98" mass="10879">MMTMVATMMRQKKALLEEIVKPDSDRAKIATLQPDSLAVGKRANKLKAAVSLVDVTFTPESHLKEAARLVVVDRKERVIPHLPTDLLNSKSELNGTDR</sequence>
<protein>
    <submittedName>
        <fullName evidence="1">Uncharacterized protein</fullName>
    </submittedName>
</protein>
<dbReference type="Proteomes" id="UP001152320">
    <property type="component" value="Chromosome 1"/>
</dbReference>
<comment type="caution">
    <text evidence="1">The sequence shown here is derived from an EMBL/GenBank/DDBJ whole genome shotgun (WGS) entry which is preliminary data.</text>
</comment>
<dbReference type="EMBL" id="JAIZAY010000001">
    <property type="protein sequence ID" value="KAJ8050333.1"/>
    <property type="molecule type" value="Genomic_DNA"/>
</dbReference>
<evidence type="ECO:0000313" key="2">
    <source>
        <dbReference type="Proteomes" id="UP001152320"/>
    </source>
</evidence>
<dbReference type="AlphaFoldDB" id="A0A9Q1CSX1"/>
<reference evidence="1" key="1">
    <citation type="submission" date="2021-10" db="EMBL/GenBank/DDBJ databases">
        <title>Tropical sea cucumber genome reveals ecological adaptation and Cuvierian tubules defense mechanism.</title>
        <authorList>
            <person name="Chen T."/>
        </authorList>
    </citation>
    <scope>NUCLEOTIDE SEQUENCE</scope>
    <source>
        <strain evidence="1">Nanhai2018</strain>
        <tissue evidence="1">Muscle</tissue>
    </source>
</reference>
<organism evidence="1 2">
    <name type="scientific">Holothuria leucospilota</name>
    <name type="common">Black long sea cucumber</name>
    <name type="synonym">Mertensiothuria leucospilota</name>
    <dbReference type="NCBI Taxonomy" id="206669"/>
    <lineage>
        <taxon>Eukaryota</taxon>
        <taxon>Metazoa</taxon>
        <taxon>Echinodermata</taxon>
        <taxon>Eleutherozoa</taxon>
        <taxon>Echinozoa</taxon>
        <taxon>Holothuroidea</taxon>
        <taxon>Aspidochirotacea</taxon>
        <taxon>Aspidochirotida</taxon>
        <taxon>Holothuriidae</taxon>
        <taxon>Holothuria</taxon>
    </lineage>
</organism>
<name>A0A9Q1CSX1_HOLLE</name>
<proteinExistence type="predicted"/>
<gene>
    <name evidence="1" type="ORF">HOLleu_03492</name>
</gene>
<evidence type="ECO:0000313" key="1">
    <source>
        <dbReference type="EMBL" id="KAJ8050333.1"/>
    </source>
</evidence>
<accession>A0A9Q1CSX1</accession>